<accession>A0A5J5BRP3</accession>
<protein>
    <submittedName>
        <fullName evidence="2">Uncharacterized protein</fullName>
    </submittedName>
</protein>
<dbReference type="Proteomes" id="UP000325577">
    <property type="component" value="Linkage Group LG11"/>
</dbReference>
<evidence type="ECO:0000313" key="3">
    <source>
        <dbReference type="Proteomes" id="UP000325577"/>
    </source>
</evidence>
<evidence type="ECO:0000256" key="1">
    <source>
        <dbReference type="SAM" id="MobiDB-lite"/>
    </source>
</evidence>
<feature type="region of interest" description="Disordered" evidence="1">
    <location>
        <begin position="55"/>
        <end position="97"/>
    </location>
</feature>
<sequence length="97" mass="10429">MLHLLFSKGADLGFIGSRESSARSVTKLAALSICWFAMNFRASLPSVARFATEEEGGTAADSIETSDMVLQPRQRTGNRRGKNGKEGVSKQSLALIP</sequence>
<organism evidence="2 3">
    <name type="scientific">Nyssa sinensis</name>
    <dbReference type="NCBI Taxonomy" id="561372"/>
    <lineage>
        <taxon>Eukaryota</taxon>
        <taxon>Viridiplantae</taxon>
        <taxon>Streptophyta</taxon>
        <taxon>Embryophyta</taxon>
        <taxon>Tracheophyta</taxon>
        <taxon>Spermatophyta</taxon>
        <taxon>Magnoliopsida</taxon>
        <taxon>eudicotyledons</taxon>
        <taxon>Gunneridae</taxon>
        <taxon>Pentapetalae</taxon>
        <taxon>asterids</taxon>
        <taxon>Cornales</taxon>
        <taxon>Nyssaceae</taxon>
        <taxon>Nyssa</taxon>
    </lineage>
</organism>
<name>A0A5J5BRP3_9ASTE</name>
<dbReference type="AlphaFoldDB" id="A0A5J5BRP3"/>
<dbReference type="EMBL" id="CM018034">
    <property type="protein sequence ID" value="KAA8544397.1"/>
    <property type="molecule type" value="Genomic_DNA"/>
</dbReference>
<keyword evidence="3" id="KW-1185">Reference proteome</keyword>
<gene>
    <name evidence="2" type="ORF">F0562_022409</name>
</gene>
<proteinExistence type="predicted"/>
<evidence type="ECO:0000313" key="2">
    <source>
        <dbReference type="EMBL" id="KAA8544397.1"/>
    </source>
</evidence>
<reference evidence="2 3" key="1">
    <citation type="submission" date="2019-09" db="EMBL/GenBank/DDBJ databases">
        <title>A chromosome-level genome assembly of the Chinese tupelo Nyssa sinensis.</title>
        <authorList>
            <person name="Yang X."/>
            <person name="Kang M."/>
            <person name="Yang Y."/>
            <person name="Xiong H."/>
            <person name="Wang M."/>
            <person name="Zhang Z."/>
            <person name="Wang Z."/>
            <person name="Wu H."/>
            <person name="Ma T."/>
            <person name="Liu J."/>
            <person name="Xi Z."/>
        </authorList>
    </citation>
    <scope>NUCLEOTIDE SEQUENCE [LARGE SCALE GENOMIC DNA]</scope>
    <source>
        <strain evidence="2">J267</strain>
        <tissue evidence="2">Leaf</tissue>
    </source>
</reference>